<keyword evidence="1" id="KW-0413">Isomerase</keyword>
<protein>
    <submittedName>
        <fullName evidence="1">Putative enoyl-CoA hydratase/isomerase family protein</fullName>
    </submittedName>
</protein>
<dbReference type="Proteomes" id="UP000004931">
    <property type="component" value="Unassembled WGS sequence"/>
</dbReference>
<evidence type="ECO:0000313" key="1">
    <source>
        <dbReference type="EMBL" id="EAW30234.1"/>
    </source>
</evidence>
<sequence>MINLEKNDNVFTLTMDDGENRWNTTFVREISKILDEVEASTGAAALVTQSSSPKFFSNGLDLDWVNAPAEHPAAGDYRVFGGEFMALMGRVITLPIPTVCAINGHAFGAGFMFALCHDVRLMREDRGFICANEMQIGLTIPNPELALFRHKLPANTFFETVQLAKRWGGPQALQAGIVQQTTDIDNLAASAFQRAQELAPLGANRANYGGQKERLFGENAILNNSHGAAYHLKHASEQGH</sequence>
<dbReference type="GO" id="GO:0006635">
    <property type="term" value="P:fatty acid beta-oxidation"/>
    <property type="evidence" value="ECO:0007669"/>
    <property type="project" value="TreeGrafter"/>
</dbReference>
<dbReference type="PANTHER" id="PTHR11941">
    <property type="entry name" value="ENOYL-COA HYDRATASE-RELATED"/>
    <property type="match status" value="1"/>
</dbReference>
<dbReference type="STRING" id="247633.GP2143_01785"/>
<accession>A0YFY4</accession>
<name>A0YFY4_9GAMM</name>
<dbReference type="InterPro" id="IPR001753">
    <property type="entry name" value="Enoyl-CoA_hydra/iso"/>
</dbReference>
<organism evidence="1 2">
    <name type="scientific">marine gamma proteobacterium HTCC2143</name>
    <dbReference type="NCBI Taxonomy" id="247633"/>
    <lineage>
        <taxon>Bacteria</taxon>
        <taxon>Pseudomonadati</taxon>
        <taxon>Pseudomonadota</taxon>
        <taxon>Gammaproteobacteria</taxon>
        <taxon>Cellvibrionales</taxon>
        <taxon>Spongiibacteraceae</taxon>
        <taxon>BD1-7 clade</taxon>
    </lineage>
</organism>
<reference evidence="1 2" key="1">
    <citation type="journal article" date="2010" name="J. Bacteriol.">
        <title>Genome sequence of the oligotrophic marine Gammaproteobacterium HTCC2143, isolated from the Oregon Coast.</title>
        <authorList>
            <person name="Oh H.M."/>
            <person name="Kang I."/>
            <person name="Ferriera S."/>
            <person name="Giovannoni S.J."/>
            <person name="Cho J.C."/>
        </authorList>
    </citation>
    <scope>NUCLEOTIDE SEQUENCE [LARGE SCALE GENOMIC DNA]</scope>
    <source>
        <strain evidence="1 2">HTCC2143</strain>
    </source>
</reference>
<dbReference type="OrthoDB" id="9807606at2"/>
<keyword evidence="2" id="KW-1185">Reference proteome</keyword>
<dbReference type="GO" id="GO:0004165">
    <property type="term" value="F:delta(3)-delta(2)-enoyl-CoA isomerase activity"/>
    <property type="evidence" value="ECO:0007669"/>
    <property type="project" value="TreeGrafter"/>
</dbReference>
<gene>
    <name evidence="1" type="ORF">GP2143_01785</name>
</gene>
<dbReference type="eggNOG" id="COG1024">
    <property type="taxonomic scope" value="Bacteria"/>
</dbReference>
<dbReference type="SUPFAM" id="SSF52096">
    <property type="entry name" value="ClpP/crotonase"/>
    <property type="match status" value="1"/>
</dbReference>
<dbReference type="EMBL" id="AAVT01000009">
    <property type="protein sequence ID" value="EAW30234.1"/>
    <property type="molecule type" value="Genomic_DNA"/>
</dbReference>
<dbReference type="AlphaFoldDB" id="A0YFY4"/>
<comment type="caution">
    <text evidence="1">The sequence shown here is derived from an EMBL/GenBank/DDBJ whole genome shotgun (WGS) entry which is preliminary data.</text>
</comment>
<dbReference type="InterPro" id="IPR029045">
    <property type="entry name" value="ClpP/crotonase-like_dom_sf"/>
</dbReference>
<dbReference type="CDD" id="cd06558">
    <property type="entry name" value="crotonase-like"/>
    <property type="match status" value="1"/>
</dbReference>
<proteinExistence type="predicted"/>
<evidence type="ECO:0000313" key="2">
    <source>
        <dbReference type="Proteomes" id="UP000004931"/>
    </source>
</evidence>
<dbReference type="PANTHER" id="PTHR11941:SF75">
    <property type="entry name" value="ENOYL-COA HYDRATASE_ISOMERASE FAMILY PROTEIN"/>
    <property type="match status" value="1"/>
</dbReference>
<dbReference type="Gene3D" id="3.90.226.10">
    <property type="entry name" value="2-enoyl-CoA Hydratase, Chain A, domain 1"/>
    <property type="match status" value="1"/>
</dbReference>
<dbReference type="Pfam" id="PF00378">
    <property type="entry name" value="ECH_1"/>
    <property type="match status" value="1"/>
</dbReference>